<proteinExistence type="predicted"/>
<comment type="caution">
    <text evidence="1">The sequence shown here is derived from an EMBL/GenBank/DDBJ whole genome shotgun (WGS) entry which is preliminary data.</text>
</comment>
<protein>
    <submittedName>
        <fullName evidence="1">Uncharacterized protein</fullName>
    </submittedName>
</protein>
<gene>
    <name evidence="1" type="ORF">MJO28_001302</name>
</gene>
<sequence length="131" mass="14582">MFVKGGDDYRFTRVLDCSQLVSLSRASWSFLDLASCNNSVHLAHAHPNHEGSLDKTQVENAQQPKETEAIRQLDIKFTYLFRCGHSQISDHEEDLTSGRLLHIPKNRDDPSVLACNGKGWVPGLSLTCSGD</sequence>
<organism evidence="1 2">
    <name type="scientific">Puccinia striiformis f. sp. tritici</name>
    <dbReference type="NCBI Taxonomy" id="168172"/>
    <lineage>
        <taxon>Eukaryota</taxon>
        <taxon>Fungi</taxon>
        <taxon>Dikarya</taxon>
        <taxon>Basidiomycota</taxon>
        <taxon>Pucciniomycotina</taxon>
        <taxon>Pucciniomycetes</taxon>
        <taxon>Pucciniales</taxon>
        <taxon>Pucciniaceae</taxon>
        <taxon>Puccinia</taxon>
    </lineage>
</organism>
<keyword evidence="2" id="KW-1185">Reference proteome</keyword>
<evidence type="ECO:0000313" key="2">
    <source>
        <dbReference type="Proteomes" id="UP001060170"/>
    </source>
</evidence>
<name>A0ACC0EVA4_9BASI</name>
<accession>A0ACC0EVA4</accession>
<dbReference type="EMBL" id="CM045866">
    <property type="protein sequence ID" value="KAI7960813.1"/>
    <property type="molecule type" value="Genomic_DNA"/>
</dbReference>
<reference evidence="2" key="2">
    <citation type="journal article" date="2018" name="Mol. Plant Microbe Interact.">
        <title>Genome sequence resources for the wheat stripe rust pathogen (Puccinia striiformis f. sp. tritici) and the barley stripe rust pathogen (Puccinia striiformis f. sp. hordei).</title>
        <authorList>
            <person name="Xia C."/>
            <person name="Wang M."/>
            <person name="Yin C."/>
            <person name="Cornejo O.E."/>
            <person name="Hulbert S.H."/>
            <person name="Chen X."/>
        </authorList>
    </citation>
    <scope>NUCLEOTIDE SEQUENCE [LARGE SCALE GENOMIC DNA]</scope>
    <source>
        <strain evidence="2">93-210</strain>
    </source>
</reference>
<reference evidence="1 2" key="3">
    <citation type="journal article" date="2022" name="Microbiol. Spectr.">
        <title>Folding features and dynamics of 3D genome architecture in plant fungal pathogens.</title>
        <authorList>
            <person name="Xia C."/>
        </authorList>
    </citation>
    <scope>NUCLEOTIDE SEQUENCE [LARGE SCALE GENOMIC DNA]</scope>
    <source>
        <strain evidence="1 2">93-210</strain>
    </source>
</reference>
<dbReference type="Proteomes" id="UP001060170">
    <property type="component" value="Chromosome 2"/>
</dbReference>
<evidence type="ECO:0000313" key="1">
    <source>
        <dbReference type="EMBL" id="KAI7960813.1"/>
    </source>
</evidence>
<reference evidence="2" key="1">
    <citation type="journal article" date="2018" name="BMC Genomics">
        <title>Genomic insights into host adaptation between the wheat stripe rust pathogen (Puccinia striiformis f. sp. tritici) and the barley stripe rust pathogen (Puccinia striiformis f. sp. hordei).</title>
        <authorList>
            <person name="Xia C."/>
            <person name="Wang M."/>
            <person name="Yin C."/>
            <person name="Cornejo O.E."/>
            <person name="Hulbert S.H."/>
            <person name="Chen X."/>
        </authorList>
    </citation>
    <scope>NUCLEOTIDE SEQUENCE [LARGE SCALE GENOMIC DNA]</scope>
    <source>
        <strain evidence="2">93-210</strain>
    </source>
</reference>